<dbReference type="PANTHER" id="PTHR32341">
    <property type="entry name" value="INTERFERON-INDUCIBLE GTPASE"/>
    <property type="match status" value="1"/>
</dbReference>
<keyword evidence="2" id="KW-0547">Nucleotide-binding</keyword>
<comment type="similarity">
    <text evidence="1">Belongs to the TRAFAC class dynamin-like GTPase superfamily. IRG family.</text>
</comment>
<dbReference type="Proteomes" id="UP000694871">
    <property type="component" value="Unplaced"/>
</dbReference>
<evidence type="ECO:0000256" key="4">
    <source>
        <dbReference type="ARBA" id="ARBA00023134"/>
    </source>
</evidence>
<dbReference type="PANTHER" id="PTHR32341:SF17">
    <property type="entry name" value="IRG-TYPE G DOMAIN-CONTAINING PROTEIN"/>
    <property type="match status" value="1"/>
</dbReference>
<dbReference type="RefSeq" id="XP_015284789.1">
    <property type="nucleotide sequence ID" value="XM_015429303.1"/>
</dbReference>
<dbReference type="GeneID" id="107125842"/>
<keyword evidence="6" id="KW-1185">Reference proteome</keyword>
<evidence type="ECO:0000313" key="7">
    <source>
        <dbReference type="RefSeq" id="XP_015284789.1"/>
    </source>
</evidence>
<proteinExistence type="inferred from homology"/>
<accession>A0ABM1LFQ2</accession>
<dbReference type="InterPro" id="IPR027417">
    <property type="entry name" value="P-loop_NTPase"/>
</dbReference>
<keyword evidence="3" id="KW-0378">Hydrolase</keyword>
<evidence type="ECO:0000256" key="2">
    <source>
        <dbReference type="ARBA" id="ARBA00022741"/>
    </source>
</evidence>
<protein>
    <submittedName>
        <fullName evidence="7">Interferon-inducible GTPase 5-like</fullName>
    </submittedName>
</protein>
<dbReference type="InterPro" id="IPR051515">
    <property type="entry name" value="IRG"/>
</dbReference>
<keyword evidence="4" id="KW-0342">GTP-binding</keyword>
<dbReference type="InterPro" id="IPR007743">
    <property type="entry name" value="Immunity-related_GTPase-like"/>
</dbReference>
<organism evidence="6 7">
    <name type="scientific">Gekko japonicus</name>
    <name type="common">Schlegel's Japanese gecko</name>
    <dbReference type="NCBI Taxonomy" id="146911"/>
    <lineage>
        <taxon>Eukaryota</taxon>
        <taxon>Metazoa</taxon>
        <taxon>Chordata</taxon>
        <taxon>Craniata</taxon>
        <taxon>Vertebrata</taxon>
        <taxon>Euteleostomi</taxon>
        <taxon>Lepidosauria</taxon>
        <taxon>Squamata</taxon>
        <taxon>Bifurcata</taxon>
        <taxon>Gekkota</taxon>
        <taxon>Gekkonidae</taxon>
        <taxon>Gekkoninae</taxon>
        <taxon>Gekko</taxon>
    </lineage>
</organism>
<dbReference type="InterPro" id="IPR030385">
    <property type="entry name" value="G_IRG_dom"/>
</dbReference>
<reference evidence="7" key="1">
    <citation type="submission" date="2025-08" db="UniProtKB">
        <authorList>
            <consortium name="RefSeq"/>
        </authorList>
    </citation>
    <scope>IDENTIFICATION</scope>
</reference>
<feature type="domain" description="IRG-type G" evidence="5">
    <location>
        <begin position="52"/>
        <end position="236"/>
    </location>
</feature>
<evidence type="ECO:0000313" key="6">
    <source>
        <dbReference type="Proteomes" id="UP000694871"/>
    </source>
</evidence>
<evidence type="ECO:0000256" key="1">
    <source>
        <dbReference type="ARBA" id="ARBA00005429"/>
    </source>
</evidence>
<name>A0ABM1LFQ2_GEKJA</name>
<gene>
    <name evidence="7" type="primary">LOC107125842</name>
</gene>
<dbReference type="Gene3D" id="3.40.50.300">
    <property type="entry name" value="P-loop containing nucleotide triphosphate hydrolases"/>
    <property type="match status" value="1"/>
</dbReference>
<dbReference type="PROSITE" id="PS51716">
    <property type="entry name" value="G_IRG"/>
    <property type="match status" value="1"/>
</dbReference>
<dbReference type="Pfam" id="PF05049">
    <property type="entry name" value="IIGP"/>
    <property type="match status" value="1"/>
</dbReference>
<sequence length="417" mass="47186">MESLVDEMDNSWSLNPQKYYNVINQIIELFKELFKDEIISEAAEDLKAWETSKLTIAATGDGGAGKSTVINAFRGLRPSDVGAAPVRPTETTQRPVAYEHPNFPNVIFWDLPGIGTQGFPPETYLKQVKFSRYDFFIIVCSKRFRTCDVRLAREIQAMGKKFYFVRSKVDEDLSNAKKADPEKYSEEQVLKIIRDDCKKNLEKHLKKHSNPQIFLTSCWDLDKYDFPLLLETLEKDLPSLKRLAFLLSLPHISPEVIQKKKDALKKLLWKIALVSAFINAVPFEALKLCFDGALLLKTLTDIYKQFGLDDGSLARLARQVNKPVEELRAVIQSPSEKDICINLLVKRCASEGGPILSFVWGIKDRRLPTTTGEKAEEMLTTTTLCCSMLGREFQSFGAITTKAVSRVATRLIFEGSV</sequence>
<dbReference type="SUPFAM" id="SSF52540">
    <property type="entry name" value="P-loop containing nucleoside triphosphate hydrolases"/>
    <property type="match status" value="1"/>
</dbReference>
<evidence type="ECO:0000259" key="5">
    <source>
        <dbReference type="PROSITE" id="PS51716"/>
    </source>
</evidence>
<evidence type="ECO:0000256" key="3">
    <source>
        <dbReference type="ARBA" id="ARBA00022801"/>
    </source>
</evidence>